<reference evidence="1" key="1">
    <citation type="journal article" date="2015" name="Nature">
        <title>Complex archaea that bridge the gap between prokaryotes and eukaryotes.</title>
        <authorList>
            <person name="Spang A."/>
            <person name="Saw J.H."/>
            <person name="Jorgensen S.L."/>
            <person name="Zaremba-Niedzwiedzka K."/>
            <person name="Martijn J."/>
            <person name="Lind A.E."/>
            <person name="van Eijk R."/>
            <person name="Schleper C."/>
            <person name="Guy L."/>
            <person name="Ettema T.J."/>
        </authorList>
    </citation>
    <scope>NUCLEOTIDE SEQUENCE</scope>
</reference>
<protein>
    <recommendedName>
        <fullName evidence="2">LamG-like jellyroll fold domain-containing protein</fullName>
    </recommendedName>
</protein>
<dbReference type="EMBL" id="LAZR01000913">
    <property type="protein sequence ID" value="KKN54743.1"/>
    <property type="molecule type" value="Genomic_DNA"/>
</dbReference>
<feature type="non-terminal residue" evidence="1">
    <location>
        <position position="362"/>
    </location>
</feature>
<name>A0A0F9UMB2_9ZZZZ</name>
<evidence type="ECO:0000313" key="1">
    <source>
        <dbReference type="EMBL" id="KKN54743.1"/>
    </source>
</evidence>
<evidence type="ECO:0008006" key="2">
    <source>
        <dbReference type="Google" id="ProtNLM"/>
    </source>
</evidence>
<dbReference type="Pfam" id="PF13385">
    <property type="entry name" value="Laminin_G_3"/>
    <property type="match status" value="1"/>
</dbReference>
<dbReference type="AlphaFoldDB" id="A0A0F9UMB2"/>
<proteinExistence type="predicted"/>
<accession>A0A0F9UMB2</accession>
<dbReference type="SUPFAM" id="SSF49899">
    <property type="entry name" value="Concanavalin A-like lectins/glucanases"/>
    <property type="match status" value="1"/>
</dbReference>
<gene>
    <name evidence="1" type="ORF">LCGC14_0588950</name>
</gene>
<sequence length="362" mass="38923">MKVKPRMKVRPRINIKLALSVLIGLILVSLILAQVPTNENVTYEFDNNVLDSTDAKDLTEVNGGMIFNTTAKFGAASGQFNLSTFYLESTNTTQGYNTFSMNFWIRIFEGNANTVIYSQTDAADVTHGVLVQVNNPNTISAGLIDGGGLQTVDEALNPATNSMSCCWTNVGLTANGTHLDLYINGTLVQEDLFGPISPVGPTSRIGNRAFGASILFQGMLDRVKFKYNGSVWTEAEMVEFFNEGAAPPVVAGNVTELIVTATDFFDGGTVTNFSVTVSNSTFSITNTTTTGIVRISQLVNLSTYVVSFNATNDTGVIDGLFSYWKMDDLNASDILNNTVGLAKTPQFREGLAVSIGPECSIS</sequence>
<comment type="caution">
    <text evidence="1">The sequence shown here is derived from an EMBL/GenBank/DDBJ whole genome shotgun (WGS) entry which is preliminary data.</text>
</comment>
<dbReference type="Gene3D" id="2.60.120.200">
    <property type="match status" value="1"/>
</dbReference>
<organism evidence="1">
    <name type="scientific">marine sediment metagenome</name>
    <dbReference type="NCBI Taxonomy" id="412755"/>
    <lineage>
        <taxon>unclassified sequences</taxon>
        <taxon>metagenomes</taxon>
        <taxon>ecological metagenomes</taxon>
    </lineage>
</organism>
<dbReference type="InterPro" id="IPR013320">
    <property type="entry name" value="ConA-like_dom_sf"/>
</dbReference>